<dbReference type="CDD" id="cd00761">
    <property type="entry name" value="Glyco_tranf_GTA_type"/>
    <property type="match status" value="1"/>
</dbReference>
<comment type="caution">
    <text evidence="4">The sequence shown here is derived from an EMBL/GenBank/DDBJ whole genome shotgun (WGS) entry which is preliminary data.</text>
</comment>
<evidence type="ECO:0000256" key="1">
    <source>
        <dbReference type="ARBA" id="ARBA00022676"/>
    </source>
</evidence>
<dbReference type="PANTHER" id="PTHR22916:SF51">
    <property type="entry name" value="GLYCOSYLTRANSFERASE EPSH-RELATED"/>
    <property type="match status" value="1"/>
</dbReference>
<sequence>MDNDNRPVISVIVPVYNVEKYLGQCIDSILKQSFQNFELLLIDDGSPDESGKICDEYAAKDGRVRVFHKENGGVSSARNVGLDNAAGQWVAFVDSDDYVGEDYLANLLKYASDDTGLVINRFIVFRDSVSGDSSMILPPPSEIRTYASSDYDTMLKEQNLDKNAYSCSKLYRVSSVVEYGIRFLEKFSFCEDWCFAFSYLNATASTVVFAPDADYYYRNREGSLVHSVQAGSFRKAYSRYVKTREIATEFAEKYNCDLKDFDIAMQLHFAIMASRSVSDLKSITPEDWDFFFRYFRVFTKKTKADRYMFARFRQHPSVLLLYIRVCRSFRNTLARLNLWSILDSLKK</sequence>
<evidence type="ECO:0000259" key="3">
    <source>
        <dbReference type="Pfam" id="PF00535"/>
    </source>
</evidence>
<protein>
    <submittedName>
        <fullName evidence="4">Glycosyltransferase family 2 protein</fullName>
    </submittedName>
</protein>
<evidence type="ECO:0000313" key="4">
    <source>
        <dbReference type="EMBL" id="MBO8453424.1"/>
    </source>
</evidence>
<dbReference type="EMBL" id="JADIMJ010000028">
    <property type="protein sequence ID" value="MBO8453424.1"/>
    <property type="molecule type" value="Genomic_DNA"/>
</dbReference>
<dbReference type="PANTHER" id="PTHR22916">
    <property type="entry name" value="GLYCOSYLTRANSFERASE"/>
    <property type="match status" value="1"/>
</dbReference>
<gene>
    <name evidence="4" type="ORF">IAC07_01720</name>
</gene>
<reference evidence="4" key="1">
    <citation type="submission" date="2020-10" db="EMBL/GenBank/DDBJ databases">
        <authorList>
            <person name="Gilroy R."/>
        </authorList>
    </citation>
    <scope>NUCLEOTIDE SEQUENCE</scope>
    <source>
        <strain evidence="4">F1-3629</strain>
    </source>
</reference>
<dbReference type="Pfam" id="PF00535">
    <property type="entry name" value="Glycos_transf_2"/>
    <property type="match status" value="1"/>
</dbReference>
<dbReference type="AlphaFoldDB" id="A0A940DMC3"/>
<dbReference type="InterPro" id="IPR001173">
    <property type="entry name" value="Glyco_trans_2-like"/>
</dbReference>
<dbReference type="GO" id="GO:0016758">
    <property type="term" value="F:hexosyltransferase activity"/>
    <property type="evidence" value="ECO:0007669"/>
    <property type="project" value="UniProtKB-ARBA"/>
</dbReference>
<organism evidence="4 5">
    <name type="scientific">Candidatus Cryptobacteroides gallistercoris</name>
    <dbReference type="NCBI Taxonomy" id="2840765"/>
    <lineage>
        <taxon>Bacteria</taxon>
        <taxon>Pseudomonadati</taxon>
        <taxon>Bacteroidota</taxon>
        <taxon>Bacteroidia</taxon>
        <taxon>Bacteroidales</taxon>
        <taxon>Candidatus Cryptobacteroides</taxon>
    </lineage>
</organism>
<proteinExistence type="predicted"/>
<name>A0A940DMC3_9BACT</name>
<keyword evidence="1" id="KW-0328">Glycosyltransferase</keyword>
<evidence type="ECO:0000256" key="2">
    <source>
        <dbReference type="ARBA" id="ARBA00022679"/>
    </source>
</evidence>
<dbReference type="SUPFAM" id="SSF53448">
    <property type="entry name" value="Nucleotide-diphospho-sugar transferases"/>
    <property type="match status" value="1"/>
</dbReference>
<evidence type="ECO:0000313" key="5">
    <source>
        <dbReference type="Proteomes" id="UP000771749"/>
    </source>
</evidence>
<feature type="domain" description="Glycosyltransferase 2-like" evidence="3">
    <location>
        <begin position="10"/>
        <end position="176"/>
    </location>
</feature>
<dbReference type="Gene3D" id="3.90.550.10">
    <property type="entry name" value="Spore Coat Polysaccharide Biosynthesis Protein SpsA, Chain A"/>
    <property type="match status" value="1"/>
</dbReference>
<reference evidence="4" key="2">
    <citation type="journal article" date="2021" name="PeerJ">
        <title>Extensive microbial diversity within the chicken gut microbiome revealed by metagenomics and culture.</title>
        <authorList>
            <person name="Gilroy R."/>
            <person name="Ravi A."/>
            <person name="Getino M."/>
            <person name="Pursley I."/>
            <person name="Horton D.L."/>
            <person name="Alikhan N.F."/>
            <person name="Baker D."/>
            <person name="Gharbi K."/>
            <person name="Hall N."/>
            <person name="Watson M."/>
            <person name="Adriaenssens E.M."/>
            <person name="Foster-Nyarko E."/>
            <person name="Jarju S."/>
            <person name="Secka A."/>
            <person name="Antonio M."/>
            <person name="Oren A."/>
            <person name="Chaudhuri R.R."/>
            <person name="La Ragione R."/>
            <person name="Hildebrand F."/>
            <person name="Pallen M.J."/>
        </authorList>
    </citation>
    <scope>NUCLEOTIDE SEQUENCE</scope>
    <source>
        <strain evidence="4">F1-3629</strain>
    </source>
</reference>
<keyword evidence="2" id="KW-0808">Transferase</keyword>
<dbReference type="Proteomes" id="UP000771749">
    <property type="component" value="Unassembled WGS sequence"/>
</dbReference>
<accession>A0A940DMC3</accession>
<dbReference type="InterPro" id="IPR029044">
    <property type="entry name" value="Nucleotide-diphossugar_trans"/>
</dbReference>